<keyword evidence="1" id="KW-1133">Transmembrane helix</keyword>
<reference evidence="2 3" key="1">
    <citation type="journal article" date="2019" name="Sci. Rep.">
        <title>Orb-weaving spider Araneus ventricosus genome elucidates the spidroin gene catalogue.</title>
        <authorList>
            <person name="Kono N."/>
            <person name="Nakamura H."/>
            <person name="Ohtoshi R."/>
            <person name="Moran D.A.P."/>
            <person name="Shinohara A."/>
            <person name="Yoshida Y."/>
            <person name="Fujiwara M."/>
            <person name="Mori M."/>
            <person name="Tomita M."/>
            <person name="Arakawa K."/>
        </authorList>
    </citation>
    <scope>NUCLEOTIDE SEQUENCE [LARGE SCALE GENOMIC DNA]</scope>
</reference>
<dbReference type="Proteomes" id="UP000499080">
    <property type="component" value="Unassembled WGS sequence"/>
</dbReference>
<proteinExistence type="predicted"/>
<dbReference type="EMBL" id="BGPR01000043">
    <property type="protein sequence ID" value="GBL85438.1"/>
    <property type="molecule type" value="Genomic_DNA"/>
</dbReference>
<keyword evidence="3" id="KW-1185">Reference proteome</keyword>
<evidence type="ECO:0000256" key="1">
    <source>
        <dbReference type="SAM" id="Phobius"/>
    </source>
</evidence>
<name>A0A4Y2B0A6_ARAVE</name>
<protein>
    <recommendedName>
        <fullName evidence="4">Gustatory receptor</fullName>
    </recommendedName>
</protein>
<evidence type="ECO:0008006" key="4">
    <source>
        <dbReference type="Google" id="ProtNLM"/>
    </source>
</evidence>
<feature type="transmembrane region" description="Helical" evidence="1">
    <location>
        <begin position="32"/>
        <end position="56"/>
    </location>
</feature>
<feature type="transmembrane region" description="Helical" evidence="1">
    <location>
        <begin position="68"/>
        <end position="97"/>
    </location>
</feature>
<keyword evidence="1" id="KW-0472">Membrane</keyword>
<dbReference type="AlphaFoldDB" id="A0A4Y2B0A6"/>
<comment type="caution">
    <text evidence="2">The sequence shown here is derived from an EMBL/GenBank/DDBJ whole genome shotgun (WGS) entry which is preliminary data.</text>
</comment>
<evidence type="ECO:0000313" key="3">
    <source>
        <dbReference type="Proteomes" id="UP000499080"/>
    </source>
</evidence>
<accession>A0A4Y2B0A6</accession>
<keyword evidence="1" id="KW-0812">Transmembrane</keyword>
<evidence type="ECO:0000313" key="2">
    <source>
        <dbReference type="EMBL" id="GBL85438.1"/>
    </source>
</evidence>
<sequence length="165" mass="18913">MSIPLDAFTSSKQMTILKRKVRIEELLDNIQSAFSIPIFFIFVVNVLTCATSIGWILHYEWNDLSADIILQVGIFCTNGFCVLIAVLWTAGGIPICLENLKNEFYKKSHQRFVLNRNLDEILIRRELFEKLDFMFTGCNIIPLRRSTLLATVGSLLTYTFLVVKT</sequence>
<organism evidence="2 3">
    <name type="scientific">Araneus ventricosus</name>
    <name type="common">Orbweaver spider</name>
    <name type="synonym">Epeira ventricosa</name>
    <dbReference type="NCBI Taxonomy" id="182803"/>
    <lineage>
        <taxon>Eukaryota</taxon>
        <taxon>Metazoa</taxon>
        <taxon>Ecdysozoa</taxon>
        <taxon>Arthropoda</taxon>
        <taxon>Chelicerata</taxon>
        <taxon>Arachnida</taxon>
        <taxon>Araneae</taxon>
        <taxon>Araneomorphae</taxon>
        <taxon>Entelegynae</taxon>
        <taxon>Araneoidea</taxon>
        <taxon>Araneidae</taxon>
        <taxon>Araneus</taxon>
    </lineage>
</organism>
<gene>
    <name evidence="2" type="ORF">AVEN_34621_1</name>
</gene>